<dbReference type="InterPro" id="IPR019734">
    <property type="entry name" value="TPR_rpt"/>
</dbReference>
<dbReference type="EMBL" id="CAJNYU010004067">
    <property type="protein sequence ID" value="CAF3722745.1"/>
    <property type="molecule type" value="Genomic_DNA"/>
</dbReference>
<dbReference type="Gene3D" id="1.25.40.10">
    <property type="entry name" value="Tetratricopeptide repeat domain"/>
    <property type="match status" value="1"/>
</dbReference>
<dbReference type="SUPFAM" id="SSF81901">
    <property type="entry name" value="HCP-like"/>
    <property type="match status" value="1"/>
</dbReference>
<evidence type="ECO:0000313" key="3">
    <source>
        <dbReference type="Proteomes" id="UP000663869"/>
    </source>
</evidence>
<dbReference type="SMART" id="SM00028">
    <property type="entry name" value="TPR"/>
    <property type="match status" value="2"/>
</dbReference>
<protein>
    <submittedName>
        <fullName evidence="2">Uncharacterized protein</fullName>
    </submittedName>
</protein>
<organism evidence="2 3">
    <name type="scientific">Rotaria socialis</name>
    <dbReference type="NCBI Taxonomy" id="392032"/>
    <lineage>
        <taxon>Eukaryota</taxon>
        <taxon>Metazoa</taxon>
        <taxon>Spiralia</taxon>
        <taxon>Gnathifera</taxon>
        <taxon>Rotifera</taxon>
        <taxon>Eurotatoria</taxon>
        <taxon>Bdelloidea</taxon>
        <taxon>Philodinida</taxon>
        <taxon>Philodinidae</taxon>
        <taxon>Rotaria</taxon>
    </lineage>
</organism>
<name>A0A818WAR7_9BILA</name>
<dbReference type="PROSITE" id="PS50005">
    <property type="entry name" value="TPR"/>
    <property type="match status" value="1"/>
</dbReference>
<feature type="repeat" description="TPR" evidence="1">
    <location>
        <begin position="235"/>
        <end position="268"/>
    </location>
</feature>
<reference evidence="2" key="1">
    <citation type="submission" date="2021-02" db="EMBL/GenBank/DDBJ databases">
        <authorList>
            <person name="Nowell W R."/>
        </authorList>
    </citation>
    <scope>NUCLEOTIDE SEQUENCE</scope>
</reference>
<comment type="caution">
    <text evidence="2">The sequence shown here is derived from an EMBL/GenBank/DDBJ whole genome shotgun (WGS) entry which is preliminary data.</text>
</comment>
<dbReference type="InterPro" id="IPR011990">
    <property type="entry name" value="TPR-like_helical_dom_sf"/>
</dbReference>
<dbReference type="Proteomes" id="UP000663869">
    <property type="component" value="Unassembled WGS sequence"/>
</dbReference>
<gene>
    <name evidence="2" type="ORF">FME351_LOCUS29166</name>
</gene>
<keyword evidence="1" id="KW-0802">TPR repeat</keyword>
<evidence type="ECO:0000256" key="1">
    <source>
        <dbReference type="PROSITE-ProRule" id="PRU00339"/>
    </source>
</evidence>
<accession>A0A818WAR7</accession>
<sequence length="406" mass="46394">MPCISLLFCHYDIFYSLVNETSLAKYFQPENEKDKENITEFDTGYKVEKAINWYTRETGIYKILNKSLRTQNFYDIFPLGPYIKDLSYQLTDEHRLFIAQQKTSNLTFYRAQLISKVELNRLKTSLGELLSVNAFLSTNTEREREKALEFAISRSPPNDQLTSALLEISVDLNSTTKPFAGIEQFGAFAEEEEHKLIIKKGDYDLTLKNIKRTLEYTLDNLSLATPSTNNQALLSLCYNELGSIYVNQKDYNPALQAFSKVASINYNKWETCAALSDAHYKVNKLNLALENLTKCVEHQSKTAYTLIGHPSVMATYRAIEDIDMKNKTYAKASIFTLKLLDAQLERKQLGHTSSLTSSYQKLDDVVLDDSILEEALELCFKLLDDALETKLLQDILIASIYKTNVL</sequence>
<dbReference type="AlphaFoldDB" id="A0A818WAR7"/>
<evidence type="ECO:0000313" key="2">
    <source>
        <dbReference type="EMBL" id="CAF3722745.1"/>
    </source>
</evidence>
<proteinExistence type="predicted"/>